<dbReference type="Gene3D" id="3.10.20.30">
    <property type="match status" value="1"/>
</dbReference>
<organism evidence="8">
    <name type="scientific">mine drainage metagenome</name>
    <dbReference type="NCBI Taxonomy" id="410659"/>
    <lineage>
        <taxon>unclassified sequences</taxon>
        <taxon>metagenomes</taxon>
        <taxon>ecological metagenomes</taxon>
    </lineage>
</organism>
<dbReference type="InterPro" id="IPR013029">
    <property type="entry name" value="YchF_C"/>
</dbReference>
<dbReference type="FunFam" id="1.10.150.300:FF:000001">
    <property type="entry name" value="Ribosome-binding ATPase YchF"/>
    <property type="match status" value="1"/>
</dbReference>
<dbReference type="Pfam" id="PF01926">
    <property type="entry name" value="MMR_HSR1"/>
    <property type="match status" value="1"/>
</dbReference>
<gene>
    <name evidence="8" type="ORF">B1B_10732</name>
</gene>
<evidence type="ECO:0000256" key="2">
    <source>
        <dbReference type="ARBA" id="ARBA00022723"/>
    </source>
</evidence>
<dbReference type="Gene3D" id="3.40.50.300">
    <property type="entry name" value="P-loop containing nucleotide triphosphate hydrolases"/>
    <property type="match status" value="1"/>
</dbReference>
<dbReference type="GO" id="GO:0046872">
    <property type="term" value="F:metal ion binding"/>
    <property type="evidence" value="ECO:0007669"/>
    <property type="project" value="UniProtKB-KW"/>
</dbReference>
<dbReference type="CDD" id="cd04867">
    <property type="entry name" value="TGS_YchF_OLA1"/>
    <property type="match status" value="1"/>
</dbReference>
<evidence type="ECO:0000259" key="6">
    <source>
        <dbReference type="PROSITE" id="PS51710"/>
    </source>
</evidence>
<dbReference type="InterPro" id="IPR004095">
    <property type="entry name" value="TGS"/>
</dbReference>
<dbReference type="PANTHER" id="PTHR23305:SF18">
    <property type="entry name" value="OBG-TYPE G DOMAIN-CONTAINING PROTEIN"/>
    <property type="match status" value="1"/>
</dbReference>
<dbReference type="InterPro" id="IPR027417">
    <property type="entry name" value="P-loop_NTPase"/>
</dbReference>
<feature type="domain" description="OBG-type G" evidence="6">
    <location>
        <begin position="3"/>
        <end position="258"/>
    </location>
</feature>
<comment type="caution">
    <text evidence="8">The sequence shown here is derived from an EMBL/GenBank/DDBJ whole genome shotgun (WGS) entry which is preliminary data.</text>
</comment>
<dbReference type="InterPro" id="IPR023192">
    <property type="entry name" value="TGS-like_dom_sf"/>
</dbReference>
<keyword evidence="5" id="KW-0175">Coiled coil</keyword>
<evidence type="ECO:0000256" key="1">
    <source>
        <dbReference type="ARBA" id="ARBA00001946"/>
    </source>
</evidence>
<feature type="coiled-coil region" evidence="5">
    <location>
        <begin position="148"/>
        <end position="175"/>
    </location>
</feature>
<dbReference type="InterPro" id="IPR012676">
    <property type="entry name" value="TGS-like"/>
</dbReference>
<evidence type="ECO:0000256" key="3">
    <source>
        <dbReference type="ARBA" id="ARBA00022741"/>
    </source>
</evidence>
<keyword evidence="3" id="KW-0547">Nucleotide-binding</keyword>
<dbReference type="GO" id="GO:0005524">
    <property type="term" value="F:ATP binding"/>
    <property type="evidence" value="ECO:0007669"/>
    <property type="project" value="UniProtKB-KW"/>
</dbReference>
<comment type="cofactor">
    <cofactor evidence="1">
        <name>Mg(2+)</name>
        <dbReference type="ChEBI" id="CHEBI:18420"/>
    </cofactor>
</comment>
<sequence length="365" mass="39718">MSLRAAIVGLPNVGKSTLFNALTRAGVPAANYPFCTIDPNVGVIPVPDPRLEQLAELVHPERIIPATVECVDIAGLVAGASRGEGLGNQFLAHIRETDAIIEVVRCFDSDSVIHVSGHPDPLSDVLVIETELALADLGTVERVLAQAASQARSGNKEARERADFLERLQKKLDEGGLVRELSWSEHEEMWLRGLHLLTAKPLLYLANIGEGSNDLQTQNWLGELETYAQKRGAAVVAISAQIESELAELDAPEQREFMRALGYEEPGLNRLIRAVYKVLGLDTYFTAGPKEVRAWTIRRGVSAPQAAAVIHTDFERGFIAAEVASFEDFIACGGEAGARAAGKMCLEGREYVVRDGDVVHFRFNV</sequence>
<dbReference type="PIRSF" id="PIRSF006641">
    <property type="entry name" value="CHP00092"/>
    <property type="match status" value="1"/>
</dbReference>
<dbReference type="FunFam" id="3.10.20.30:FF:000001">
    <property type="entry name" value="Ribosome-binding ATPase YchF"/>
    <property type="match status" value="1"/>
</dbReference>
<dbReference type="InterPro" id="IPR004396">
    <property type="entry name" value="ATPase_YchF/OLA1"/>
</dbReference>
<dbReference type="InterPro" id="IPR031167">
    <property type="entry name" value="G_OBG"/>
</dbReference>
<feature type="domain" description="TGS" evidence="7">
    <location>
        <begin position="280"/>
        <end position="363"/>
    </location>
</feature>
<keyword evidence="2" id="KW-0479">Metal-binding</keyword>
<dbReference type="InterPro" id="IPR006073">
    <property type="entry name" value="GTP-bd"/>
</dbReference>
<protein>
    <submittedName>
        <fullName evidence="8">Translation-associated GTPase</fullName>
    </submittedName>
</protein>
<dbReference type="PANTHER" id="PTHR23305">
    <property type="entry name" value="OBG GTPASE FAMILY"/>
    <property type="match status" value="1"/>
</dbReference>
<dbReference type="EMBL" id="AUZY01006972">
    <property type="protein sequence ID" value="EQD52071.1"/>
    <property type="molecule type" value="Genomic_DNA"/>
</dbReference>
<dbReference type="GO" id="GO:0005737">
    <property type="term" value="C:cytoplasm"/>
    <property type="evidence" value="ECO:0007669"/>
    <property type="project" value="TreeGrafter"/>
</dbReference>
<dbReference type="PROSITE" id="PS51710">
    <property type="entry name" value="G_OBG"/>
    <property type="match status" value="1"/>
</dbReference>
<dbReference type="Pfam" id="PF06071">
    <property type="entry name" value="YchF-GTPase_C"/>
    <property type="match status" value="1"/>
</dbReference>
<evidence type="ECO:0000313" key="8">
    <source>
        <dbReference type="EMBL" id="EQD52071.1"/>
    </source>
</evidence>
<evidence type="ECO:0000256" key="5">
    <source>
        <dbReference type="SAM" id="Coils"/>
    </source>
</evidence>
<dbReference type="AlphaFoldDB" id="T0ZUZ0"/>
<dbReference type="CDD" id="cd01900">
    <property type="entry name" value="YchF"/>
    <property type="match status" value="1"/>
</dbReference>
<dbReference type="SUPFAM" id="SSF52540">
    <property type="entry name" value="P-loop containing nucleoside triphosphate hydrolases"/>
    <property type="match status" value="1"/>
</dbReference>
<dbReference type="HAMAP" id="MF_00944">
    <property type="entry name" value="YchF_OLA1_ATPase"/>
    <property type="match status" value="1"/>
</dbReference>
<dbReference type="GO" id="GO:0005525">
    <property type="term" value="F:GTP binding"/>
    <property type="evidence" value="ECO:0007669"/>
    <property type="project" value="InterPro"/>
</dbReference>
<dbReference type="InterPro" id="IPR012675">
    <property type="entry name" value="Beta-grasp_dom_sf"/>
</dbReference>
<evidence type="ECO:0000259" key="7">
    <source>
        <dbReference type="PROSITE" id="PS51880"/>
    </source>
</evidence>
<dbReference type="GO" id="GO:0016887">
    <property type="term" value="F:ATP hydrolysis activity"/>
    <property type="evidence" value="ECO:0007669"/>
    <property type="project" value="InterPro"/>
</dbReference>
<name>T0ZUZ0_9ZZZZ</name>
<reference evidence="8" key="1">
    <citation type="submission" date="2013-08" db="EMBL/GenBank/DDBJ databases">
        <authorList>
            <person name="Mendez C."/>
            <person name="Richter M."/>
            <person name="Ferrer M."/>
            <person name="Sanchez J."/>
        </authorList>
    </citation>
    <scope>NUCLEOTIDE SEQUENCE</scope>
</reference>
<dbReference type="InterPro" id="IPR041706">
    <property type="entry name" value="YchF_N"/>
</dbReference>
<evidence type="ECO:0000256" key="4">
    <source>
        <dbReference type="ARBA" id="ARBA00022840"/>
    </source>
</evidence>
<dbReference type="PRINTS" id="PR00326">
    <property type="entry name" value="GTP1OBG"/>
</dbReference>
<dbReference type="PROSITE" id="PS51880">
    <property type="entry name" value="TGS"/>
    <property type="match status" value="1"/>
</dbReference>
<reference evidence="8" key="2">
    <citation type="journal article" date="2014" name="ISME J.">
        <title>Microbial stratification in low pH oxic and suboxic macroscopic growths along an acid mine drainage.</title>
        <authorList>
            <person name="Mendez-Garcia C."/>
            <person name="Mesa V."/>
            <person name="Sprenger R.R."/>
            <person name="Richter M."/>
            <person name="Diez M.S."/>
            <person name="Solano J."/>
            <person name="Bargiela R."/>
            <person name="Golyshina O.V."/>
            <person name="Manteca A."/>
            <person name="Ramos J.L."/>
            <person name="Gallego J.R."/>
            <person name="Llorente I."/>
            <person name="Martins Dos Santos V.A."/>
            <person name="Jensen O.N."/>
            <person name="Pelaez A.I."/>
            <person name="Sanchez J."/>
            <person name="Ferrer M."/>
        </authorList>
    </citation>
    <scope>NUCLEOTIDE SEQUENCE</scope>
</reference>
<proteinExistence type="inferred from homology"/>
<dbReference type="SUPFAM" id="SSF81271">
    <property type="entry name" value="TGS-like"/>
    <property type="match status" value="1"/>
</dbReference>
<accession>T0ZUZ0</accession>
<dbReference type="Gene3D" id="1.10.150.300">
    <property type="entry name" value="TGS-like domain"/>
    <property type="match status" value="1"/>
</dbReference>
<dbReference type="NCBIfam" id="TIGR00092">
    <property type="entry name" value="redox-regulated ATPase YchF"/>
    <property type="match status" value="1"/>
</dbReference>
<keyword evidence="4" id="KW-0067">ATP-binding</keyword>